<feature type="domain" description="Methyl-accepting transducer" evidence="5">
    <location>
        <begin position="303"/>
        <end position="539"/>
    </location>
</feature>
<dbReference type="RefSeq" id="WP_238249139.1">
    <property type="nucleotide sequence ID" value="NZ_BPQX01000026.1"/>
</dbReference>
<evidence type="ECO:0000259" key="6">
    <source>
        <dbReference type="PROSITE" id="PS50885"/>
    </source>
</evidence>
<dbReference type="InterPro" id="IPR004089">
    <property type="entry name" value="MCPsignal_dom"/>
</dbReference>
<protein>
    <submittedName>
        <fullName evidence="7">Methyl-accepting chemotaxis protein</fullName>
    </submittedName>
</protein>
<proteinExistence type="inferred from homology"/>
<evidence type="ECO:0000256" key="1">
    <source>
        <dbReference type="ARBA" id="ARBA00023224"/>
    </source>
</evidence>
<evidence type="ECO:0000256" key="4">
    <source>
        <dbReference type="SAM" id="Phobius"/>
    </source>
</evidence>
<dbReference type="SUPFAM" id="SSF58104">
    <property type="entry name" value="Methyl-accepting chemotaxis protein (MCP) signaling domain"/>
    <property type="match status" value="1"/>
</dbReference>
<comment type="similarity">
    <text evidence="2">Belongs to the methyl-accepting chemotaxis (MCP) protein family.</text>
</comment>
<keyword evidence="8" id="KW-1185">Reference proteome</keyword>
<dbReference type="Pfam" id="PF00015">
    <property type="entry name" value="MCPsignal"/>
    <property type="match status" value="1"/>
</dbReference>
<accession>A0ABU0HMH7</accession>
<dbReference type="Proteomes" id="UP001236369">
    <property type="component" value="Unassembled WGS sequence"/>
</dbReference>
<dbReference type="Pfam" id="PF00672">
    <property type="entry name" value="HAMP"/>
    <property type="match status" value="1"/>
</dbReference>
<dbReference type="Gene3D" id="1.10.8.500">
    <property type="entry name" value="HAMP domain in histidine kinase"/>
    <property type="match status" value="1"/>
</dbReference>
<feature type="domain" description="HAMP" evidence="6">
    <location>
        <begin position="210"/>
        <end position="263"/>
    </location>
</feature>
<dbReference type="PANTHER" id="PTHR32089">
    <property type="entry name" value="METHYL-ACCEPTING CHEMOTAXIS PROTEIN MCPB"/>
    <property type="match status" value="1"/>
</dbReference>
<dbReference type="SMART" id="SM00283">
    <property type="entry name" value="MA"/>
    <property type="match status" value="1"/>
</dbReference>
<dbReference type="PROSITE" id="PS50111">
    <property type="entry name" value="CHEMOTAXIS_TRANSDUC_2"/>
    <property type="match status" value="1"/>
</dbReference>
<organism evidence="7 8">
    <name type="scientific">Methylobacterium persicinum</name>
    <dbReference type="NCBI Taxonomy" id="374426"/>
    <lineage>
        <taxon>Bacteria</taxon>
        <taxon>Pseudomonadati</taxon>
        <taxon>Pseudomonadota</taxon>
        <taxon>Alphaproteobacteria</taxon>
        <taxon>Hyphomicrobiales</taxon>
        <taxon>Methylobacteriaceae</taxon>
        <taxon>Methylobacterium</taxon>
    </lineage>
</organism>
<dbReference type="Gene3D" id="1.10.287.950">
    <property type="entry name" value="Methyl-accepting chemotaxis protein"/>
    <property type="match status" value="1"/>
</dbReference>
<evidence type="ECO:0000259" key="5">
    <source>
        <dbReference type="PROSITE" id="PS50111"/>
    </source>
</evidence>
<dbReference type="PRINTS" id="PR00260">
    <property type="entry name" value="CHEMTRNSDUCR"/>
</dbReference>
<evidence type="ECO:0000256" key="3">
    <source>
        <dbReference type="PROSITE-ProRule" id="PRU00284"/>
    </source>
</evidence>
<evidence type="ECO:0000313" key="8">
    <source>
        <dbReference type="Proteomes" id="UP001236369"/>
    </source>
</evidence>
<comment type="caution">
    <text evidence="7">The sequence shown here is derived from an EMBL/GenBank/DDBJ whole genome shotgun (WGS) entry which is preliminary data.</text>
</comment>
<keyword evidence="4" id="KW-0812">Transmembrane</keyword>
<dbReference type="InterPro" id="IPR003660">
    <property type="entry name" value="HAMP_dom"/>
</dbReference>
<dbReference type="InterPro" id="IPR004090">
    <property type="entry name" value="Chemotax_Me-accpt_rcpt"/>
</dbReference>
<keyword evidence="1 3" id="KW-0807">Transducer</keyword>
<reference evidence="7 8" key="1">
    <citation type="submission" date="2023-07" db="EMBL/GenBank/DDBJ databases">
        <title>Genomic Encyclopedia of Type Strains, Phase IV (KMG-IV): sequencing the most valuable type-strain genomes for metagenomic binning, comparative biology and taxonomic classification.</title>
        <authorList>
            <person name="Goeker M."/>
        </authorList>
    </citation>
    <scope>NUCLEOTIDE SEQUENCE [LARGE SCALE GENOMIC DNA]</scope>
    <source>
        <strain evidence="7 8">DSM 19562</strain>
    </source>
</reference>
<dbReference type="PROSITE" id="PS50885">
    <property type="entry name" value="HAMP"/>
    <property type="match status" value="1"/>
</dbReference>
<sequence length="559" mass="57160">MRITIGRKLAAVIGLLSLVAVGISVFALRQLSEEQRRAAEVEAAWGAGLQASTLAKAIEHAVVQATAVYTADDTAEAKARLSALQAALSGVEQARQPFLAAAEGFLPADKIRKIDLAVKEFVSYQNDTAELGLTISPKAALIQATDEATVRNRERMVVEIDAAGRQILAELDGQREASATGRRRAMVALIAGPAVAVLGGLVVAFLLVRLQIQRPLNRLVGAVSELAAGHLDTAIAGTRQSDEVGAMARAIAGLQRTLIEKRRLDGTLAEHAARDLARGERLGGATLAFEEQTGTAVADLARSAEIMQRAADTLSETAADTTARTVRVAGASGQSALAVDSIAGAAEELSCSAREIEDQVRHASEIAGAALAETGGLEATVADLSRAAAEIGGVVALIRSVAERTNLLALNATIEAARAGAAGRGFAVVAAEVKDLAGQTASATDRITGQVDAIRTASAGTAGAIGSIGRTIVRMSEIAASVAAAASQQGHASQEIARSITSAAEEARTVSESIEGVRTAASSNEAQAAHVRATAAQVGAGAQDLRASIETFLAAVHAA</sequence>
<name>A0ABU0HMH7_9HYPH</name>
<evidence type="ECO:0000256" key="2">
    <source>
        <dbReference type="ARBA" id="ARBA00029447"/>
    </source>
</evidence>
<dbReference type="EMBL" id="JAUSVV010000005">
    <property type="protein sequence ID" value="MDQ0443127.1"/>
    <property type="molecule type" value="Genomic_DNA"/>
</dbReference>
<dbReference type="CDD" id="cd06225">
    <property type="entry name" value="HAMP"/>
    <property type="match status" value="1"/>
</dbReference>
<keyword evidence="4" id="KW-1133">Transmembrane helix</keyword>
<gene>
    <name evidence="7" type="ORF">QO016_002625</name>
</gene>
<feature type="transmembrane region" description="Helical" evidence="4">
    <location>
        <begin position="185"/>
        <end position="208"/>
    </location>
</feature>
<dbReference type="PANTHER" id="PTHR32089:SF112">
    <property type="entry name" value="LYSOZYME-LIKE PROTEIN-RELATED"/>
    <property type="match status" value="1"/>
</dbReference>
<dbReference type="SMART" id="SM00304">
    <property type="entry name" value="HAMP"/>
    <property type="match status" value="1"/>
</dbReference>
<keyword evidence="4" id="KW-0472">Membrane</keyword>
<evidence type="ECO:0000313" key="7">
    <source>
        <dbReference type="EMBL" id="MDQ0443127.1"/>
    </source>
</evidence>